<dbReference type="PRINTS" id="PR00700">
    <property type="entry name" value="PRTYPHPHTASE"/>
</dbReference>
<dbReference type="AlphaFoldDB" id="A0A1X0Q6T3"/>
<dbReference type="InterPro" id="IPR016130">
    <property type="entry name" value="Tyr_Pase_AS"/>
</dbReference>
<comment type="similarity">
    <text evidence="1">Belongs to the protein-tyrosine phosphatase family. Non-receptor class subfamily.</text>
</comment>
<dbReference type="VEuPathDB" id="MicrosporidiaDB:A0H76_1304"/>
<comment type="caution">
    <text evidence="4">The sequence shown here is derived from an EMBL/GenBank/DDBJ whole genome shotgun (WGS) entry which is preliminary data.</text>
</comment>
<dbReference type="Proteomes" id="UP000192356">
    <property type="component" value="Unassembled WGS sequence"/>
</dbReference>
<organism evidence="4 5">
    <name type="scientific">Hepatospora eriocheir</name>
    <dbReference type="NCBI Taxonomy" id="1081669"/>
    <lineage>
        <taxon>Eukaryota</taxon>
        <taxon>Fungi</taxon>
        <taxon>Fungi incertae sedis</taxon>
        <taxon>Microsporidia</taxon>
        <taxon>Hepatosporidae</taxon>
        <taxon>Hepatospora</taxon>
    </lineage>
</organism>
<dbReference type="InterPro" id="IPR050348">
    <property type="entry name" value="Protein-Tyr_Phosphatase"/>
</dbReference>
<dbReference type="Gene3D" id="3.90.190.10">
    <property type="entry name" value="Protein tyrosine phosphatase superfamily"/>
    <property type="match status" value="2"/>
</dbReference>
<sequence length="239" mass="28618">MTEDRKIAFENIRLVLLKYAKRLDFREMIKLLNDTGSHFCIPPTDYDRFEKVTPYSREVSLRYKTNYVNASFVDRFITCQNPKEDHFETFYSFISKSEISLIIALEYNISYLNDYEILIENKIFRVDPIDLRGRKIKRVVCKVWKDLNIMEYDDLMIFYNYLIQHDELKQNYKTLIHCQAGVGRTGTFIFFILLSEMMSKGSQITPDLFIHIIIRLRMQRNFLVETVGQMGFLYSYFTD</sequence>
<dbReference type="OrthoDB" id="6058203at2759"/>
<dbReference type="SMART" id="SM00404">
    <property type="entry name" value="PTPc_motif"/>
    <property type="match status" value="1"/>
</dbReference>
<dbReference type="SUPFAM" id="SSF52799">
    <property type="entry name" value="(Phosphotyrosine protein) phosphatases II"/>
    <property type="match status" value="1"/>
</dbReference>
<name>A0A1X0Q6T3_9MICR</name>
<dbReference type="PANTHER" id="PTHR19134">
    <property type="entry name" value="RECEPTOR-TYPE TYROSINE-PROTEIN PHOSPHATASE"/>
    <property type="match status" value="1"/>
</dbReference>
<gene>
    <name evidence="4" type="primary">PTPRJ</name>
    <name evidence="4" type="ORF">HERIO_2472</name>
</gene>
<dbReference type="Pfam" id="PF00102">
    <property type="entry name" value="Y_phosphatase"/>
    <property type="match status" value="2"/>
</dbReference>
<dbReference type="InterPro" id="IPR029021">
    <property type="entry name" value="Prot-tyrosine_phosphatase-like"/>
</dbReference>
<evidence type="ECO:0000259" key="3">
    <source>
        <dbReference type="PROSITE" id="PS50056"/>
    </source>
</evidence>
<dbReference type="PROSITE" id="PS50055">
    <property type="entry name" value="TYR_PHOSPHATASE_PTP"/>
    <property type="match status" value="1"/>
</dbReference>
<keyword evidence="5" id="KW-1185">Reference proteome</keyword>
<dbReference type="PANTHER" id="PTHR19134:SF553">
    <property type="entry name" value="TYROSINE-PROTEIN PHOSPHATASE 10D-RELATED"/>
    <property type="match status" value="1"/>
</dbReference>
<dbReference type="PROSITE" id="PS00383">
    <property type="entry name" value="TYR_PHOSPHATASE_1"/>
    <property type="match status" value="1"/>
</dbReference>
<dbReference type="SMART" id="SM00194">
    <property type="entry name" value="PTPc"/>
    <property type="match status" value="1"/>
</dbReference>
<feature type="domain" description="Tyrosine specific protein phosphatases" evidence="3">
    <location>
        <begin position="153"/>
        <end position="231"/>
    </location>
</feature>
<dbReference type="GO" id="GO:0004725">
    <property type="term" value="F:protein tyrosine phosphatase activity"/>
    <property type="evidence" value="ECO:0007669"/>
    <property type="project" value="InterPro"/>
</dbReference>
<evidence type="ECO:0000256" key="1">
    <source>
        <dbReference type="ARBA" id="ARBA00009649"/>
    </source>
</evidence>
<proteinExistence type="inferred from homology"/>
<reference evidence="4 5" key="1">
    <citation type="journal article" date="2017" name="Environ. Microbiol.">
        <title>Decay of the glycolytic pathway and adaptation to intranuclear parasitism within Enterocytozoonidae microsporidia.</title>
        <authorList>
            <person name="Wiredu Boakye D."/>
            <person name="Jaroenlak P."/>
            <person name="Prachumwat A."/>
            <person name="Williams T.A."/>
            <person name="Bateman K.S."/>
            <person name="Itsathitphaisarn O."/>
            <person name="Sritunyalucksana K."/>
            <person name="Paszkiewicz K.H."/>
            <person name="Moore K.A."/>
            <person name="Stentiford G.D."/>
            <person name="Williams B.A."/>
        </authorList>
    </citation>
    <scope>NUCLEOTIDE SEQUENCE [LARGE SCALE GENOMIC DNA]</scope>
    <source>
        <strain evidence="4 5">GB1</strain>
    </source>
</reference>
<protein>
    <submittedName>
        <fullName evidence="4">PTPRJ</fullName>
    </submittedName>
</protein>
<dbReference type="InterPro" id="IPR000242">
    <property type="entry name" value="PTP_cat"/>
</dbReference>
<dbReference type="VEuPathDB" id="MicrosporidiaDB:A0H76_1349"/>
<dbReference type="PROSITE" id="PS50056">
    <property type="entry name" value="TYR_PHOSPHATASE_2"/>
    <property type="match status" value="1"/>
</dbReference>
<evidence type="ECO:0000313" key="5">
    <source>
        <dbReference type="Proteomes" id="UP000192356"/>
    </source>
</evidence>
<dbReference type="EMBL" id="LVKB01000297">
    <property type="protein sequence ID" value="ORD95468.1"/>
    <property type="molecule type" value="Genomic_DNA"/>
</dbReference>
<dbReference type="VEuPathDB" id="MicrosporidiaDB:HERIO_2472"/>
<accession>A0A1X0Q6T3</accession>
<dbReference type="InterPro" id="IPR003595">
    <property type="entry name" value="Tyr_Pase_cat"/>
</dbReference>
<evidence type="ECO:0000313" key="4">
    <source>
        <dbReference type="EMBL" id="ORD95468.1"/>
    </source>
</evidence>
<evidence type="ECO:0000259" key="2">
    <source>
        <dbReference type="PROSITE" id="PS50055"/>
    </source>
</evidence>
<feature type="domain" description="Tyrosine-protein phosphatase" evidence="2">
    <location>
        <begin position="41"/>
        <end position="239"/>
    </location>
</feature>
<dbReference type="InterPro" id="IPR000387">
    <property type="entry name" value="Tyr_Pase_dom"/>
</dbReference>